<evidence type="ECO:0000256" key="5">
    <source>
        <dbReference type="ARBA" id="ARBA00023136"/>
    </source>
</evidence>
<feature type="transmembrane region" description="Helical" evidence="6">
    <location>
        <begin position="76"/>
        <end position="93"/>
    </location>
</feature>
<comment type="subcellular location">
    <subcellularLocation>
        <location evidence="1">Cell membrane</location>
        <topology evidence="1">Multi-pass membrane protein</topology>
    </subcellularLocation>
</comment>
<evidence type="ECO:0000313" key="8">
    <source>
        <dbReference type="Proteomes" id="UP000595448"/>
    </source>
</evidence>
<reference evidence="7 8" key="1">
    <citation type="submission" date="2021-01" db="EMBL/GenBank/DDBJ databases">
        <title>Brevundimonas vitis sp. nov., an bacterium isolated from grape (Vitis vinifera).</title>
        <authorList>
            <person name="Jiang L."/>
            <person name="Lee J."/>
        </authorList>
    </citation>
    <scope>NUCLEOTIDE SEQUENCE [LARGE SCALE GENOMIC DNA]</scope>
    <source>
        <strain evidence="7 8">GRTSA-9</strain>
    </source>
</reference>
<gene>
    <name evidence="7" type="ORF">JIP62_15000</name>
</gene>
<dbReference type="Proteomes" id="UP000595448">
    <property type="component" value="Chromosome"/>
</dbReference>
<evidence type="ECO:0000256" key="3">
    <source>
        <dbReference type="ARBA" id="ARBA00022692"/>
    </source>
</evidence>
<keyword evidence="3 6" id="KW-0812">Transmembrane</keyword>
<keyword evidence="2" id="KW-1003">Cell membrane</keyword>
<feature type="transmembrane region" description="Helical" evidence="6">
    <location>
        <begin position="47"/>
        <end position="70"/>
    </location>
</feature>
<evidence type="ECO:0000256" key="4">
    <source>
        <dbReference type="ARBA" id="ARBA00022989"/>
    </source>
</evidence>
<feature type="transmembrane region" description="Helical" evidence="6">
    <location>
        <begin position="161"/>
        <end position="183"/>
    </location>
</feature>
<name>A0ABX7BSK1_9CAUL</name>
<feature type="transmembrane region" description="Helical" evidence="6">
    <location>
        <begin position="100"/>
        <end position="117"/>
    </location>
</feature>
<evidence type="ECO:0000256" key="1">
    <source>
        <dbReference type="ARBA" id="ARBA00004651"/>
    </source>
</evidence>
<keyword evidence="4 6" id="KW-1133">Transmembrane helix</keyword>
<sequence>MPFSVAYCGPAPSPGDWRWNLDPALLVLAFVAMALILWRLRERNRTLALAALGVLIVVFISPLCAVSSALFSARTIHHVLLVAVAAPLIAWALPVDRMRLLSFATAVQAAVFWGWHAPAAYEAALSSDALYWVMQVTLLASAVWFWGAIRSASLPSAVGHLLVAMVAMGLLGALLTFADQAVYRPHLLTTQDWGFTPLEDQQAAGLIMWAPAAAVYLAAALWLLGRWMGPDSTVVRVDAEL</sequence>
<accession>A0ABX7BSK1</accession>
<dbReference type="Pfam" id="PF09678">
    <property type="entry name" value="Caa3_CtaG"/>
    <property type="match status" value="2"/>
</dbReference>
<proteinExistence type="predicted"/>
<evidence type="ECO:0000256" key="6">
    <source>
        <dbReference type="SAM" id="Phobius"/>
    </source>
</evidence>
<evidence type="ECO:0000313" key="7">
    <source>
        <dbReference type="EMBL" id="QQQ20166.1"/>
    </source>
</evidence>
<dbReference type="EMBL" id="CP067977">
    <property type="protein sequence ID" value="QQQ20166.1"/>
    <property type="molecule type" value="Genomic_DNA"/>
</dbReference>
<feature type="transmembrane region" description="Helical" evidence="6">
    <location>
        <begin position="23"/>
        <end position="40"/>
    </location>
</feature>
<organism evidence="7 8">
    <name type="scientific">Brevundimonas vitisensis</name>
    <dbReference type="NCBI Taxonomy" id="2800818"/>
    <lineage>
        <taxon>Bacteria</taxon>
        <taxon>Pseudomonadati</taxon>
        <taxon>Pseudomonadota</taxon>
        <taxon>Alphaproteobacteria</taxon>
        <taxon>Caulobacterales</taxon>
        <taxon>Caulobacteraceae</taxon>
        <taxon>Brevundimonas</taxon>
    </lineage>
</organism>
<feature type="transmembrane region" description="Helical" evidence="6">
    <location>
        <begin position="129"/>
        <end position="149"/>
    </location>
</feature>
<keyword evidence="8" id="KW-1185">Reference proteome</keyword>
<evidence type="ECO:0000256" key="2">
    <source>
        <dbReference type="ARBA" id="ARBA00022475"/>
    </source>
</evidence>
<dbReference type="InterPro" id="IPR019108">
    <property type="entry name" value="Caa3_assmbl_CtaG-rel"/>
</dbReference>
<feature type="transmembrane region" description="Helical" evidence="6">
    <location>
        <begin position="203"/>
        <end position="224"/>
    </location>
</feature>
<keyword evidence="5 6" id="KW-0472">Membrane</keyword>
<protein>
    <submittedName>
        <fullName evidence="7">Cytochrome c oxidase assembly protein</fullName>
    </submittedName>
</protein>